<proteinExistence type="predicted"/>
<feature type="region of interest" description="Disordered" evidence="1">
    <location>
        <begin position="79"/>
        <end position="156"/>
    </location>
</feature>
<accession>A0ABN9Y8R3</accession>
<sequence>SSIIIPSPCPSRSPRQRCPPMAAPPRASCCGALGVLLSARLQPAGAAGATCAAAPGMHQRTAPAGCPEEERPAAWTFTTAAPILDPRGRGGQRGRPDLHLAAPVGRGRLRPRRLLRAGRPGQPGGRERHAGGDGRGRGLHLVPAGRRAPAPHGHRG</sequence>
<feature type="non-terminal residue" evidence="2">
    <location>
        <position position="1"/>
    </location>
</feature>
<comment type="caution">
    <text evidence="2">The sequence shown here is derived from an EMBL/GenBank/DDBJ whole genome shotgun (WGS) entry which is preliminary data.</text>
</comment>
<feature type="non-terminal residue" evidence="2">
    <location>
        <position position="156"/>
    </location>
</feature>
<keyword evidence="3" id="KW-1185">Reference proteome</keyword>
<feature type="compositionally biased region" description="Basic residues" evidence="1">
    <location>
        <begin position="107"/>
        <end position="116"/>
    </location>
</feature>
<evidence type="ECO:0000313" key="2">
    <source>
        <dbReference type="EMBL" id="CAK0907686.1"/>
    </source>
</evidence>
<dbReference type="Proteomes" id="UP001189429">
    <property type="component" value="Unassembled WGS sequence"/>
</dbReference>
<feature type="compositionally biased region" description="Basic and acidic residues" evidence="1">
    <location>
        <begin position="125"/>
        <end position="136"/>
    </location>
</feature>
<gene>
    <name evidence="2" type="ORF">PCOR1329_LOCUS82637</name>
</gene>
<dbReference type="EMBL" id="CAUYUJ010021907">
    <property type="protein sequence ID" value="CAK0907686.1"/>
    <property type="molecule type" value="Genomic_DNA"/>
</dbReference>
<name>A0ABN9Y8R3_9DINO</name>
<feature type="region of interest" description="Disordered" evidence="1">
    <location>
        <begin position="1"/>
        <end position="23"/>
    </location>
</feature>
<protein>
    <submittedName>
        <fullName evidence="2">Uncharacterized protein</fullName>
    </submittedName>
</protein>
<evidence type="ECO:0000256" key="1">
    <source>
        <dbReference type="SAM" id="MobiDB-lite"/>
    </source>
</evidence>
<feature type="compositionally biased region" description="Low complexity" evidence="1">
    <location>
        <begin position="1"/>
        <end position="20"/>
    </location>
</feature>
<organism evidence="2 3">
    <name type="scientific">Prorocentrum cordatum</name>
    <dbReference type="NCBI Taxonomy" id="2364126"/>
    <lineage>
        <taxon>Eukaryota</taxon>
        <taxon>Sar</taxon>
        <taxon>Alveolata</taxon>
        <taxon>Dinophyceae</taxon>
        <taxon>Prorocentrales</taxon>
        <taxon>Prorocentraceae</taxon>
        <taxon>Prorocentrum</taxon>
    </lineage>
</organism>
<reference evidence="2" key="1">
    <citation type="submission" date="2023-10" db="EMBL/GenBank/DDBJ databases">
        <authorList>
            <person name="Chen Y."/>
            <person name="Shah S."/>
            <person name="Dougan E. K."/>
            <person name="Thang M."/>
            <person name="Chan C."/>
        </authorList>
    </citation>
    <scope>NUCLEOTIDE SEQUENCE [LARGE SCALE GENOMIC DNA]</scope>
</reference>
<evidence type="ECO:0000313" key="3">
    <source>
        <dbReference type="Proteomes" id="UP001189429"/>
    </source>
</evidence>